<dbReference type="AlphaFoldDB" id="A0A3N6QT85"/>
<reference evidence="1" key="1">
    <citation type="submission" date="2019-12" db="EMBL/GenBank/DDBJ databases">
        <title>Genome sequencing and annotation of Brassica cretica.</title>
        <authorList>
            <person name="Studholme D.J."/>
            <person name="Sarris P.F."/>
        </authorList>
    </citation>
    <scope>NUCLEOTIDE SEQUENCE</scope>
    <source>
        <strain evidence="1">PFS-102/07</strain>
        <tissue evidence="1">Leaf</tissue>
    </source>
</reference>
<proteinExistence type="predicted"/>
<sequence length="68" mass="7575">MNKQIHVHKFAGLAGETMRLAGRRVKCLHVLQWRKQMERSLLPQRLLPLLALIAGCSEAATTEGPVEA</sequence>
<dbReference type="EMBL" id="QGKY02001250">
    <property type="protein sequence ID" value="KAF2563179.1"/>
    <property type="molecule type" value="Genomic_DNA"/>
</dbReference>
<comment type="caution">
    <text evidence="1">The sequence shown here is derived from an EMBL/GenBank/DDBJ whole genome shotgun (WGS) entry which is preliminary data.</text>
</comment>
<accession>A0A3N6QT85</accession>
<name>A0A3N6QT85_BRACR</name>
<gene>
    <name evidence="1" type="ORF">F2Q70_00015077</name>
</gene>
<evidence type="ECO:0000313" key="1">
    <source>
        <dbReference type="EMBL" id="KAF2563179.1"/>
    </source>
</evidence>
<protein>
    <submittedName>
        <fullName evidence="1">Uncharacterized protein</fullName>
    </submittedName>
</protein>
<organism evidence="1">
    <name type="scientific">Brassica cretica</name>
    <name type="common">Mustard</name>
    <dbReference type="NCBI Taxonomy" id="69181"/>
    <lineage>
        <taxon>Eukaryota</taxon>
        <taxon>Viridiplantae</taxon>
        <taxon>Streptophyta</taxon>
        <taxon>Embryophyta</taxon>
        <taxon>Tracheophyta</taxon>
        <taxon>Spermatophyta</taxon>
        <taxon>Magnoliopsida</taxon>
        <taxon>eudicotyledons</taxon>
        <taxon>Gunneridae</taxon>
        <taxon>Pentapetalae</taxon>
        <taxon>rosids</taxon>
        <taxon>malvids</taxon>
        <taxon>Brassicales</taxon>
        <taxon>Brassicaceae</taxon>
        <taxon>Brassiceae</taxon>
        <taxon>Brassica</taxon>
    </lineage>
</organism>